<evidence type="ECO:0000313" key="2">
    <source>
        <dbReference type="Proteomes" id="UP000504640"/>
    </source>
</evidence>
<sequence>MGAAEGHDRAIALQRGWRPLRWGMRGRRRTAGRLKLHPPREEVRILHQDPRHRHPLRQKPYPHQVTPPASPSRKEHASKLLFCHSLTTSVCGDLVVISSIILKPSNFSGFITGPSSLSQQGHHQE</sequence>
<feature type="region of interest" description="Disordered" evidence="1">
    <location>
        <begin position="46"/>
        <end position="76"/>
    </location>
</feature>
<reference evidence="3" key="1">
    <citation type="submission" date="2025-08" db="UniProtKB">
        <authorList>
            <consortium name="RefSeq"/>
        </authorList>
    </citation>
    <scope>IDENTIFICATION</scope>
    <source>
        <tissue evidence="3">Blood</tissue>
    </source>
</reference>
<dbReference type="Proteomes" id="UP000504640">
    <property type="component" value="Unplaced"/>
</dbReference>
<accession>A0A6J3F0B7</accession>
<keyword evidence="2" id="KW-1185">Reference proteome</keyword>
<evidence type="ECO:0000256" key="1">
    <source>
        <dbReference type="SAM" id="MobiDB-lite"/>
    </source>
</evidence>
<gene>
    <name evidence="3" type="primary">LOC116526648</name>
</gene>
<protein>
    <submittedName>
        <fullName evidence="3">Uncharacterized protein LOC116526648 isoform X2</fullName>
    </submittedName>
</protein>
<dbReference type="AlphaFoldDB" id="A0A6J3F0B7"/>
<proteinExistence type="predicted"/>
<dbReference type="GeneID" id="116526648"/>
<organism evidence="2 3">
    <name type="scientific">Sapajus apella</name>
    <name type="common">Brown-capped capuchin</name>
    <name type="synonym">Cebus apella</name>
    <dbReference type="NCBI Taxonomy" id="9515"/>
    <lineage>
        <taxon>Eukaryota</taxon>
        <taxon>Metazoa</taxon>
        <taxon>Chordata</taxon>
        <taxon>Craniata</taxon>
        <taxon>Vertebrata</taxon>
        <taxon>Euteleostomi</taxon>
        <taxon>Mammalia</taxon>
        <taxon>Eutheria</taxon>
        <taxon>Euarchontoglires</taxon>
        <taxon>Primates</taxon>
        <taxon>Haplorrhini</taxon>
        <taxon>Platyrrhini</taxon>
        <taxon>Cebidae</taxon>
        <taxon>Cebinae</taxon>
        <taxon>Sapajus</taxon>
    </lineage>
</organism>
<name>A0A6J3F0B7_SAPAP</name>
<evidence type="ECO:0000313" key="3">
    <source>
        <dbReference type="RefSeq" id="XP_032099052.1"/>
    </source>
</evidence>
<dbReference type="RefSeq" id="XP_032099052.1">
    <property type="nucleotide sequence ID" value="XM_032243161.1"/>
</dbReference>